<keyword evidence="2" id="KW-1133">Transmembrane helix</keyword>
<name>A0AAN7YQP0_9MYCE</name>
<organism evidence="5 6">
    <name type="scientific">Dictyostelium firmibasis</name>
    <dbReference type="NCBI Taxonomy" id="79012"/>
    <lineage>
        <taxon>Eukaryota</taxon>
        <taxon>Amoebozoa</taxon>
        <taxon>Evosea</taxon>
        <taxon>Eumycetozoa</taxon>
        <taxon>Dictyostelia</taxon>
        <taxon>Dictyosteliales</taxon>
        <taxon>Dictyosteliaceae</taxon>
        <taxon>Dictyostelium</taxon>
    </lineage>
</organism>
<dbReference type="AlphaFoldDB" id="A0AAN7YQP0"/>
<feature type="domain" description="Cathepsin propeptide inhibitor" evidence="4">
    <location>
        <begin position="33"/>
        <end position="122"/>
    </location>
</feature>
<dbReference type="InterPro" id="IPR013201">
    <property type="entry name" value="Prot_inhib_I29"/>
</dbReference>
<accession>A0AAN7YQP0</accession>
<evidence type="ECO:0000313" key="5">
    <source>
        <dbReference type="EMBL" id="KAK5580459.1"/>
    </source>
</evidence>
<reference evidence="5 6" key="1">
    <citation type="submission" date="2023-11" db="EMBL/GenBank/DDBJ databases">
        <title>Dfirmibasis_genome.</title>
        <authorList>
            <person name="Edelbroek B."/>
            <person name="Kjellin J."/>
            <person name="Jerlstrom-Hultqvist J."/>
            <person name="Soderbom F."/>
        </authorList>
    </citation>
    <scope>NUCLEOTIDE SEQUENCE [LARGE SCALE GENOMIC DNA]</scope>
    <source>
        <strain evidence="5 6">TNS-C-14</strain>
    </source>
</reference>
<proteinExistence type="predicted"/>
<comment type="caution">
    <text evidence="5">The sequence shown here is derived from an EMBL/GenBank/DDBJ whole genome shotgun (WGS) entry which is preliminary data.</text>
</comment>
<evidence type="ECO:0000256" key="2">
    <source>
        <dbReference type="SAM" id="Phobius"/>
    </source>
</evidence>
<protein>
    <recommendedName>
        <fullName evidence="4">Cathepsin propeptide inhibitor domain-containing protein</fullName>
    </recommendedName>
</protein>
<dbReference type="EMBL" id="JAVFKY010000002">
    <property type="protein sequence ID" value="KAK5580459.1"/>
    <property type="molecule type" value="Genomic_DNA"/>
</dbReference>
<keyword evidence="2" id="KW-0812">Transmembrane</keyword>
<feature type="signal peptide" evidence="3">
    <location>
        <begin position="1"/>
        <end position="20"/>
    </location>
</feature>
<keyword evidence="2" id="KW-0472">Membrane</keyword>
<evidence type="ECO:0000313" key="6">
    <source>
        <dbReference type="Proteomes" id="UP001344447"/>
    </source>
</evidence>
<dbReference type="Proteomes" id="UP001344447">
    <property type="component" value="Unassembled WGS sequence"/>
</dbReference>
<dbReference type="InterPro" id="IPR038765">
    <property type="entry name" value="Papain-like_cys_pep_sf"/>
</dbReference>
<feature type="compositionally biased region" description="Polar residues" evidence="1">
    <location>
        <begin position="179"/>
        <end position="190"/>
    </location>
</feature>
<evidence type="ECO:0000259" key="4">
    <source>
        <dbReference type="SMART" id="SM00848"/>
    </source>
</evidence>
<feature type="transmembrane region" description="Helical" evidence="2">
    <location>
        <begin position="148"/>
        <end position="171"/>
    </location>
</feature>
<gene>
    <name evidence="5" type="ORF">RB653_000476</name>
</gene>
<evidence type="ECO:0000256" key="1">
    <source>
        <dbReference type="SAM" id="MobiDB-lite"/>
    </source>
</evidence>
<dbReference type="Gene3D" id="1.10.287.2250">
    <property type="match status" value="1"/>
</dbReference>
<feature type="chain" id="PRO_5043047831" description="Cathepsin propeptide inhibitor domain-containing protein" evidence="3">
    <location>
        <begin position="21"/>
        <end position="220"/>
    </location>
</feature>
<keyword evidence="3" id="KW-0732">Signal</keyword>
<keyword evidence="6" id="KW-1185">Reference proteome</keyword>
<sequence length="220" mass="23779">MKIIVLGLLILGCITQLINCQGVPSDSILFQQFVNWMDNYGIFYTDGDMQTKFQSWKANLLEIANLNANLNVPDVLYTVTETPVSNLRTLLDAEPSVVQSFPGQDVPKFEINQYSDLTASEFSNIYAGADASLAISEGVAAATLSTGAIVGIAVGGSVALIGATAATVLIVKKKRQNKKPQISHPTTPSQDVKMKPTNGIDLLNRTENQHRSITARAFYS</sequence>
<dbReference type="SUPFAM" id="SSF54001">
    <property type="entry name" value="Cysteine proteinases"/>
    <property type="match status" value="1"/>
</dbReference>
<evidence type="ECO:0000256" key="3">
    <source>
        <dbReference type="SAM" id="SignalP"/>
    </source>
</evidence>
<dbReference type="Pfam" id="PF08246">
    <property type="entry name" value="Inhibitor_I29"/>
    <property type="match status" value="1"/>
</dbReference>
<dbReference type="SMART" id="SM00848">
    <property type="entry name" value="Inhibitor_I29"/>
    <property type="match status" value="1"/>
</dbReference>
<feature type="region of interest" description="Disordered" evidence="1">
    <location>
        <begin position="176"/>
        <end position="197"/>
    </location>
</feature>